<dbReference type="SMART" id="SM00260">
    <property type="entry name" value="CheW"/>
    <property type="match status" value="1"/>
</dbReference>
<dbReference type="Proteomes" id="UP000270626">
    <property type="component" value="Unassembled WGS sequence"/>
</dbReference>
<dbReference type="Gene3D" id="2.40.50.180">
    <property type="entry name" value="CheA-289, Domain 4"/>
    <property type="match status" value="1"/>
</dbReference>
<accession>A0A495W8Q1</accession>
<reference evidence="2 3" key="1">
    <citation type="submission" date="2018-10" db="EMBL/GenBank/DDBJ databases">
        <title>Genomic Encyclopedia of Type Strains, Phase IV (KMG-IV): sequencing the most valuable type-strain genomes for metagenomic binning, comparative biology and taxonomic classification.</title>
        <authorList>
            <person name="Goeker M."/>
        </authorList>
    </citation>
    <scope>NUCLEOTIDE SEQUENCE [LARGE SCALE GENOMIC DNA]</scope>
    <source>
        <strain evidence="2 3">DSM 23841</strain>
    </source>
</reference>
<gene>
    <name evidence="2" type="ORF">DFR40_2018</name>
</gene>
<dbReference type="SUPFAM" id="SSF50341">
    <property type="entry name" value="CheW-like"/>
    <property type="match status" value="1"/>
</dbReference>
<proteinExistence type="predicted"/>
<sequence length="190" mass="20111">MSSPTTQLAPTPAADQSAVAAGLTEQQQFLTFSLGEEMFAIGILAIREIIEYGNLTEVPMVPPFIRGVINLRGAVVPVVDMAVRFGRPAGEITKRTCIVIIETSDLDPSVAGSHGQQMGIVVDAVSEVLEIPPADIEPPPEFGARIRIDFISGMGKVNGKFVVMLDVNRILALDEVAVLAAMSAPERGAS</sequence>
<organism evidence="2 3">
    <name type="scientific">Azonexus fungiphilus</name>
    <dbReference type="NCBI Taxonomy" id="146940"/>
    <lineage>
        <taxon>Bacteria</taxon>
        <taxon>Pseudomonadati</taxon>
        <taxon>Pseudomonadota</taxon>
        <taxon>Betaproteobacteria</taxon>
        <taxon>Rhodocyclales</taxon>
        <taxon>Azonexaceae</taxon>
        <taxon>Azonexus</taxon>
    </lineage>
</organism>
<dbReference type="GO" id="GO:0006935">
    <property type="term" value="P:chemotaxis"/>
    <property type="evidence" value="ECO:0007669"/>
    <property type="project" value="InterPro"/>
</dbReference>
<evidence type="ECO:0000313" key="3">
    <source>
        <dbReference type="Proteomes" id="UP000270626"/>
    </source>
</evidence>
<dbReference type="CDD" id="cd00732">
    <property type="entry name" value="CheW"/>
    <property type="match status" value="1"/>
</dbReference>
<dbReference type="RefSeq" id="WP_121458347.1">
    <property type="nucleotide sequence ID" value="NZ_RBXP01000015.1"/>
</dbReference>
<evidence type="ECO:0000259" key="1">
    <source>
        <dbReference type="PROSITE" id="PS50851"/>
    </source>
</evidence>
<dbReference type="PROSITE" id="PS50851">
    <property type="entry name" value="CHEW"/>
    <property type="match status" value="1"/>
</dbReference>
<dbReference type="PANTHER" id="PTHR22617">
    <property type="entry name" value="CHEMOTAXIS SENSOR HISTIDINE KINASE-RELATED"/>
    <property type="match status" value="1"/>
</dbReference>
<dbReference type="GO" id="GO:0007165">
    <property type="term" value="P:signal transduction"/>
    <property type="evidence" value="ECO:0007669"/>
    <property type="project" value="InterPro"/>
</dbReference>
<dbReference type="EMBL" id="RBXP01000015">
    <property type="protein sequence ID" value="RKT58076.1"/>
    <property type="molecule type" value="Genomic_DNA"/>
</dbReference>
<dbReference type="PANTHER" id="PTHR22617:SF41">
    <property type="entry name" value="CHEMOTAXIS SIGNAL TRANSDUCTION SYSTEM ADAPTOR PROTEIN CHEW"/>
    <property type="match status" value="1"/>
</dbReference>
<feature type="domain" description="CheW-like" evidence="1">
    <location>
        <begin position="26"/>
        <end position="176"/>
    </location>
</feature>
<dbReference type="InterPro" id="IPR036061">
    <property type="entry name" value="CheW-like_dom_sf"/>
</dbReference>
<dbReference type="AlphaFoldDB" id="A0A495W8Q1"/>
<dbReference type="InterPro" id="IPR039315">
    <property type="entry name" value="CheW"/>
</dbReference>
<dbReference type="GO" id="GO:0005829">
    <property type="term" value="C:cytosol"/>
    <property type="evidence" value="ECO:0007669"/>
    <property type="project" value="TreeGrafter"/>
</dbReference>
<evidence type="ECO:0000313" key="2">
    <source>
        <dbReference type="EMBL" id="RKT58076.1"/>
    </source>
</evidence>
<protein>
    <submittedName>
        <fullName evidence="2">Purine-binding chemotaxis protein CheW</fullName>
    </submittedName>
</protein>
<comment type="caution">
    <text evidence="2">The sequence shown here is derived from an EMBL/GenBank/DDBJ whole genome shotgun (WGS) entry which is preliminary data.</text>
</comment>
<dbReference type="Gene3D" id="2.30.30.40">
    <property type="entry name" value="SH3 Domains"/>
    <property type="match status" value="1"/>
</dbReference>
<keyword evidence="3" id="KW-1185">Reference proteome</keyword>
<dbReference type="OrthoDB" id="9790406at2"/>
<dbReference type="InterPro" id="IPR002545">
    <property type="entry name" value="CheW-lke_dom"/>
</dbReference>
<name>A0A495W8Q1_9RHOO</name>
<dbReference type="Pfam" id="PF01584">
    <property type="entry name" value="CheW"/>
    <property type="match status" value="1"/>
</dbReference>